<accession>A0ABQ1WNJ4</accession>
<keyword evidence="2" id="KW-1185">Reference proteome</keyword>
<reference evidence="2" key="1">
    <citation type="journal article" date="2019" name="Int. J. Syst. Evol. Microbiol.">
        <title>The Global Catalogue of Microorganisms (GCM) 10K type strain sequencing project: providing services to taxonomists for standard genome sequencing and annotation.</title>
        <authorList>
            <consortium name="The Broad Institute Genomics Platform"/>
            <consortium name="The Broad Institute Genome Sequencing Center for Infectious Disease"/>
            <person name="Wu L."/>
            <person name="Ma J."/>
        </authorList>
    </citation>
    <scope>NUCLEOTIDE SEQUENCE [LARGE SCALE GENOMIC DNA]</scope>
    <source>
        <strain evidence="2">CGMCC 1.12990</strain>
    </source>
</reference>
<dbReference type="Gene3D" id="2.20.110.10">
    <property type="entry name" value="Histone H3 K4-specific methyltransferase SET7/9 N-terminal domain"/>
    <property type="match status" value="1"/>
</dbReference>
<gene>
    <name evidence="1" type="ORF">GCM10011378_10460</name>
</gene>
<dbReference type="EMBL" id="BMGS01000002">
    <property type="protein sequence ID" value="GGG36070.1"/>
    <property type="molecule type" value="Genomic_DNA"/>
</dbReference>
<evidence type="ECO:0000313" key="2">
    <source>
        <dbReference type="Proteomes" id="UP000601361"/>
    </source>
</evidence>
<comment type="caution">
    <text evidence="1">The sequence shown here is derived from an EMBL/GenBank/DDBJ whole genome shotgun (WGS) entry which is preliminary data.</text>
</comment>
<protein>
    <recommendedName>
        <fullName evidence="3">YopX protein domain-containing protein</fullName>
    </recommendedName>
</protein>
<evidence type="ECO:0000313" key="1">
    <source>
        <dbReference type="EMBL" id="GGG36070.1"/>
    </source>
</evidence>
<evidence type="ECO:0008006" key="3">
    <source>
        <dbReference type="Google" id="ProtNLM"/>
    </source>
</evidence>
<dbReference type="Proteomes" id="UP000601361">
    <property type="component" value="Unassembled WGS sequence"/>
</dbReference>
<organism evidence="1 2">
    <name type="scientific">Hymenobacter glacieicola</name>
    <dbReference type="NCBI Taxonomy" id="1562124"/>
    <lineage>
        <taxon>Bacteria</taxon>
        <taxon>Pseudomonadati</taxon>
        <taxon>Bacteroidota</taxon>
        <taxon>Cytophagia</taxon>
        <taxon>Cytophagales</taxon>
        <taxon>Hymenobacteraceae</taxon>
        <taxon>Hymenobacter</taxon>
    </lineage>
</organism>
<proteinExistence type="predicted"/>
<name>A0ABQ1WNJ4_9BACT</name>
<sequence length="112" mass="13438">MRNYFSKKVFLQRRYQYQNLVFESYHAQTQDYELRREVCENGSFAFEGIFVDGEPYGISTWWACNNQLRMQGVRYKGERVGEWVIREENVPGTEIKDYGHFELITSMPVFVE</sequence>
<dbReference type="RefSeq" id="WP_188556750.1">
    <property type="nucleotide sequence ID" value="NZ_BMGS01000002.1"/>
</dbReference>
<dbReference type="SUPFAM" id="SSF82185">
    <property type="entry name" value="Histone H3 K4-specific methyltransferase SET7/9 N-terminal domain"/>
    <property type="match status" value="1"/>
</dbReference>